<proteinExistence type="predicted"/>
<sequence>MSRSPSFQAQPLFMEDMTSGRNVADVKGNPIVLVADHQSAFALVPKRICSQPLAASLQYPWY</sequence>
<reference evidence="2" key="1">
    <citation type="journal article" date="2013" name="Proc. Natl. Acad. Sci. U.S.A.">
        <title>Genome structure and metabolic features in the red seaweed Chondrus crispus shed light on evolution of the Archaeplastida.</title>
        <authorList>
            <person name="Collen J."/>
            <person name="Porcel B."/>
            <person name="Carre W."/>
            <person name="Ball S.G."/>
            <person name="Chaparro C."/>
            <person name="Tonon T."/>
            <person name="Barbeyron T."/>
            <person name="Michel G."/>
            <person name="Noel B."/>
            <person name="Valentin K."/>
            <person name="Elias M."/>
            <person name="Artiguenave F."/>
            <person name="Arun A."/>
            <person name="Aury J.M."/>
            <person name="Barbosa-Neto J.F."/>
            <person name="Bothwell J.H."/>
            <person name="Bouget F.Y."/>
            <person name="Brillet L."/>
            <person name="Cabello-Hurtado F."/>
            <person name="Capella-Gutierrez S."/>
            <person name="Charrier B."/>
            <person name="Cladiere L."/>
            <person name="Cock J.M."/>
            <person name="Coelho S.M."/>
            <person name="Colleoni C."/>
            <person name="Czjzek M."/>
            <person name="Da Silva C."/>
            <person name="Delage L."/>
            <person name="Denoeud F."/>
            <person name="Deschamps P."/>
            <person name="Dittami S.M."/>
            <person name="Gabaldon T."/>
            <person name="Gachon C.M."/>
            <person name="Groisillier A."/>
            <person name="Herve C."/>
            <person name="Jabbari K."/>
            <person name="Katinka M."/>
            <person name="Kloareg B."/>
            <person name="Kowalczyk N."/>
            <person name="Labadie K."/>
            <person name="Leblanc C."/>
            <person name="Lopez P.J."/>
            <person name="McLachlan D.H."/>
            <person name="Meslet-Cladiere L."/>
            <person name="Moustafa A."/>
            <person name="Nehr Z."/>
            <person name="Nyvall Collen P."/>
            <person name="Panaud O."/>
            <person name="Partensky F."/>
            <person name="Poulain J."/>
            <person name="Rensing S.A."/>
            <person name="Rousvoal S."/>
            <person name="Samson G."/>
            <person name="Symeonidi A."/>
            <person name="Weissenbach J."/>
            <person name="Zambounis A."/>
            <person name="Wincker P."/>
            <person name="Boyen C."/>
        </authorList>
    </citation>
    <scope>NUCLEOTIDE SEQUENCE [LARGE SCALE GENOMIC DNA]</scope>
    <source>
        <strain evidence="2">cv. Stackhouse</strain>
    </source>
</reference>
<name>R7Q7I6_CHOCR</name>
<keyword evidence="2" id="KW-1185">Reference proteome</keyword>
<dbReference type="Gramene" id="CDF33356">
    <property type="protein sequence ID" value="CDF33356"/>
    <property type="gene ID" value="CHC_T00001944001"/>
</dbReference>
<organism evidence="1 2">
    <name type="scientific">Chondrus crispus</name>
    <name type="common">Carrageen Irish moss</name>
    <name type="synonym">Polymorpha crispa</name>
    <dbReference type="NCBI Taxonomy" id="2769"/>
    <lineage>
        <taxon>Eukaryota</taxon>
        <taxon>Rhodophyta</taxon>
        <taxon>Florideophyceae</taxon>
        <taxon>Rhodymeniophycidae</taxon>
        <taxon>Gigartinales</taxon>
        <taxon>Gigartinaceae</taxon>
        <taxon>Chondrus</taxon>
    </lineage>
</organism>
<protein>
    <submittedName>
        <fullName evidence="1">Uncharacterized protein</fullName>
    </submittedName>
</protein>
<gene>
    <name evidence="1" type="ORF">CHC_T00001944001</name>
</gene>
<evidence type="ECO:0000313" key="2">
    <source>
        <dbReference type="Proteomes" id="UP000012073"/>
    </source>
</evidence>
<dbReference type="RefSeq" id="XP_005713159.1">
    <property type="nucleotide sequence ID" value="XM_005713102.1"/>
</dbReference>
<dbReference type="Proteomes" id="UP000012073">
    <property type="component" value="Unassembled WGS sequence"/>
</dbReference>
<dbReference type="EMBL" id="HG001642">
    <property type="protein sequence ID" value="CDF33356.1"/>
    <property type="molecule type" value="Genomic_DNA"/>
</dbReference>
<accession>R7Q7I6</accession>
<evidence type="ECO:0000313" key="1">
    <source>
        <dbReference type="EMBL" id="CDF33356.1"/>
    </source>
</evidence>
<dbReference type="GeneID" id="17320873"/>
<dbReference type="KEGG" id="ccp:CHC_T00001944001"/>
<dbReference type="AlphaFoldDB" id="R7Q7I6"/>